<feature type="compositionally biased region" description="Low complexity" evidence="1">
    <location>
        <begin position="308"/>
        <end position="328"/>
    </location>
</feature>
<reference evidence="6" key="1">
    <citation type="submission" date="2019-06" db="EMBL/GenBank/DDBJ databases">
        <title>Draft genome sequence of the griseofulvin-producing fungus Xylaria cubensis strain G536.</title>
        <authorList>
            <person name="Mead M.E."/>
            <person name="Raja H.A."/>
            <person name="Steenwyk J.L."/>
            <person name="Knowles S.L."/>
            <person name="Oberlies N.H."/>
            <person name="Rokas A."/>
        </authorList>
    </citation>
    <scope>NUCLEOTIDE SEQUENCE [LARGE SCALE GENOMIC DNA]</scope>
    <source>
        <strain evidence="6">G536</strain>
    </source>
</reference>
<feature type="domain" description="Tail specific protease" evidence="3">
    <location>
        <begin position="370"/>
        <end position="585"/>
    </location>
</feature>
<gene>
    <name evidence="5" type="ORF">FHL15_005695</name>
</gene>
<name>A0A553HZP2_9PEZI</name>
<feature type="chain" id="PRO_5021861892" evidence="2">
    <location>
        <begin position="23"/>
        <end position="906"/>
    </location>
</feature>
<dbReference type="STRING" id="2512241.A0A553HZP2"/>
<dbReference type="InterPro" id="IPR052766">
    <property type="entry name" value="S41A_metabolite_peptidase"/>
</dbReference>
<keyword evidence="6" id="KW-1185">Reference proteome</keyword>
<evidence type="ECO:0000259" key="3">
    <source>
        <dbReference type="Pfam" id="PF03572"/>
    </source>
</evidence>
<dbReference type="SUPFAM" id="SSF52096">
    <property type="entry name" value="ClpP/crotonase"/>
    <property type="match status" value="1"/>
</dbReference>
<evidence type="ECO:0000313" key="5">
    <source>
        <dbReference type="EMBL" id="TRX93420.1"/>
    </source>
</evidence>
<sequence length="906" mass="96177">MACHWWLRSLIFTVLGASLAVGQGGTTAASDSAQPSRTACSTIVNDPDGAFVFDASLVYECLTSVPFNPAVATRFLKYYNDTLSFQSTLSYLKNPPSTYQQPSVDLIGGLQSLQDAVNSGSFANQYEFEAALQLLVNNAHDDHLFLNAGILSAFSFGSPFDIVSLSVDGVETPKVYIGTDVFDSNVFTSFEPSAIKSINGQNTTQYLETFAAGNVAGSVDPDTDWNRLMFSFAQDIQGAFNVFSGLTPFYPGETITVELENGTTITERNIGIYWSQGPTGPLETGGDFYNFFVLGFLPASFDPSLEFANPTTPDESTTTEATPEAVTPSLLPSSWNSPAYPAIPDVAQPDLGIVGGGVISGYFLNSSSVSVLSIPTFDVFGAALSTAQTTVYEFITRTQEAGLQKVVIDLQGNRGGQVLLAVDTFKRFFPDIEPFGGSRMRATRSTNVMGETITDYFNQLAAADPDKSVLTTVEWVATTRVDADTDSNFTSWNQFFGPVSSSDDVFTKTQRFNLSSEVVSDNFADAGDNFSITMAPTQGTAPWAPEDIIILTDGDCSSACALFVEMMHHEAGVRTVTVGGRPTTGPMQAVGGTRGARSLSTDILDNNINFARELLVGTPEADFLPNRTEALDVFVVGAAINLRDQVRGGETTPLQFAYEAADCRIYYTPATIFNYTALWQYAADAIWTDPGLCVAGSTGYATSSKTNSSTKAPPVSNAVPFNLADHVTIDPSKVNSTVDVDDVGELSGDLLALGSTRSSIKFIECDEITNPWFTCVSVQRCIGDTVRLPTAVPPCSAQSSGAACPASSGPGSCIVTSATPEFSPQAPDVPLFRGFCMPFPAVCSNGRVAGLSQAGAFAAPTTQFAAPNRAVSPGQGAAVGARPTRFSSPLSRSGAAPAPRQPRARF</sequence>
<dbReference type="GO" id="GO:0006508">
    <property type="term" value="P:proteolysis"/>
    <property type="evidence" value="ECO:0007669"/>
    <property type="project" value="InterPro"/>
</dbReference>
<feature type="region of interest" description="Disordered" evidence="1">
    <location>
        <begin position="868"/>
        <end position="906"/>
    </location>
</feature>
<dbReference type="InterPro" id="IPR029045">
    <property type="entry name" value="ClpP/crotonase-like_dom_sf"/>
</dbReference>
<dbReference type="PANTHER" id="PTHR37049">
    <property type="entry name" value="PEPTIDASE S41 FAMILY PROTEIN"/>
    <property type="match status" value="1"/>
</dbReference>
<dbReference type="AlphaFoldDB" id="A0A553HZP2"/>
<comment type="caution">
    <text evidence="5">The sequence shown here is derived from an EMBL/GenBank/DDBJ whole genome shotgun (WGS) entry which is preliminary data.</text>
</comment>
<accession>A0A553HZP2</accession>
<dbReference type="Pfam" id="PF03572">
    <property type="entry name" value="Peptidase_S41"/>
    <property type="match status" value="1"/>
</dbReference>
<dbReference type="InterPro" id="IPR056186">
    <property type="entry name" value="PDZ_CPAF-rel"/>
</dbReference>
<feature type="region of interest" description="Disordered" evidence="1">
    <location>
        <begin position="308"/>
        <end position="332"/>
    </location>
</feature>
<evidence type="ECO:0000259" key="4">
    <source>
        <dbReference type="Pfam" id="PF23658"/>
    </source>
</evidence>
<dbReference type="Pfam" id="PF23658">
    <property type="entry name" value="PDZ_CPAF_rel"/>
    <property type="match status" value="1"/>
</dbReference>
<dbReference type="OrthoDB" id="27214at2759"/>
<feature type="signal peptide" evidence="2">
    <location>
        <begin position="1"/>
        <end position="22"/>
    </location>
</feature>
<evidence type="ECO:0000256" key="2">
    <source>
        <dbReference type="SAM" id="SignalP"/>
    </source>
</evidence>
<organism evidence="5 6">
    <name type="scientific">Xylaria flabelliformis</name>
    <dbReference type="NCBI Taxonomy" id="2512241"/>
    <lineage>
        <taxon>Eukaryota</taxon>
        <taxon>Fungi</taxon>
        <taxon>Dikarya</taxon>
        <taxon>Ascomycota</taxon>
        <taxon>Pezizomycotina</taxon>
        <taxon>Sordariomycetes</taxon>
        <taxon>Xylariomycetidae</taxon>
        <taxon>Xylariales</taxon>
        <taxon>Xylariaceae</taxon>
        <taxon>Xylaria</taxon>
    </lineage>
</organism>
<evidence type="ECO:0000313" key="6">
    <source>
        <dbReference type="Proteomes" id="UP000319160"/>
    </source>
</evidence>
<evidence type="ECO:0000256" key="1">
    <source>
        <dbReference type="SAM" id="MobiDB-lite"/>
    </source>
</evidence>
<proteinExistence type="predicted"/>
<dbReference type="InterPro" id="IPR005151">
    <property type="entry name" value="Tail-specific_protease"/>
</dbReference>
<dbReference type="GO" id="GO:0008236">
    <property type="term" value="F:serine-type peptidase activity"/>
    <property type="evidence" value="ECO:0007669"/>
    <property type="project" value="InterPro"/>
</dbReference>
<dbReference type="Proteomes" id="UP000319160">
    <property type="component" value="Unassembled WGS sequence"/>
</dbReference>
<dbReference type="Gene3D" id="3.90.226.10">
    <property type="entry name" value="2-enoyl-CoA Hydratase, Chain A, domain 1"/>
    <property type="match status" value="1"/>
</dbReference>
<feature type="domain" description="CPAF-like PDZ" evidence="4">
    <location>
        <begin position="155"/>
        <end position="272"/>
    </location>
</feature>
<dbReference type="EMBL" id="VFLP01000029">
    <property type="protein sequence ID" value="TRX93420.1"/>
    <property type="molecule type" value="Genomic_DNA"/>
</dbReference>
<protein>
    <submittedName>
        <fullName evidence="5">Uncharacterized protein</fullName>
    </submittedName>
</protein>
<dbReference type="PANTHER" id="PTHR37049:SF5">
    <property type="entry name" value="TAIL SPECIFIC PROTEASE DOMAIN-CONTAINING PROTEIN"/>
    <property type="match status" value="1"/>
</dbReference>
<keyword evidence="2" id="KW-0732">Signal</keyword>